<feature type="transmembrane region" description="Helical" evidence="5">
    <location>
        <begin position="75"/>
        <end position="97"/>
    </location>
</feature>
<dbReference type="GeneID" id="107072355"/>
<dbReference type="InterPro" id="IPR020846">
    <property type="entry name" value="MFS_dom"/>
</dbReference>
<dbReference type="SUPFAM" id="SSF103473">
    <property type="entry name" value="MFS general substrate transporter"/>
    <property type="match status" value="1"/>
</dbReference>
<feature type="domain" description="Major facilitator superfamily (MFS) profile" evidence="6">
    <location>
        <begin position="32"/>
        <end position="494"/>
    </location>
</feature>
<dbReference type="RefSeq" id="XP_015187703.1">
    <property type="nucleotide sequence ID" value="XM_015332217.1"/>
</dbReference>
<evidence type="ECO:0000313" key="7">
    <source>
        <dbReference type="Proteomes" id="UP000694924"/>
    </source>
</evidence>
<evidence type="ECO:0000259" key="6">
    <source>
        <dbReference type="PROSITE" id="PS50850"/>
    </source>
</evidence>
<accession>A0ABM1J5G5</accession>
<gene>
    <name evidence="8" type="primary">LOC107072355</name>
</gene>
<name>A0ABM1J5G5_POLDO</name>
<feature type="transmembrane region" description="Helical" evidence="5">
    <location>
        <begin position="155"/>
        <end position="176"/>
    </location>
</feature>
<sequence>MSNDGERGKYKSPDGSKMWEYLAVFLCKDSLKIVFLNILGNLLTLCVGIVLGWNAPGVVLLISPDSPIPFTSSDISTLTAVMSVGNMLAPLISMFILDTIGRKYTLLLSGLPLIVGWSMIMMAKSVLVSLTFLFIIKLNCNIYDLFTHHFEVMNVARFLSGISLGLGLMSSALYCGEISSVKTRGASVSILGIMFTIGILMSYILVPYLSMIKAAGIFLFLSVCFVVLFSFMPESPYYLAMKGRNEEAEQVLEKLLGKTDVSEELAMVLESLVTQENTKSTKSTTWTILKDILMVKGHRRALFIIFLILIIMQCGGFVTMLMYGQLIFHETTSTISDYTVNVVVGIALVLSSILTILLVDKLGRKPFIFVSGIMVGFCTLTMAVYFYAKDYLITDMSSNILVSFVAPILLVFFGNAGFSNIVFILNSEIFAIEVKAIASCICGIFNGLISTIVSKLYIHIAITLNYGHAYPFFVFCIVTWFTTALLLRLLPETKGKSFKEIQKEFQS</sequence>
<dbReference type="Proteomes" id="UP000694924">
    <property type="component" value="Unplaced"/>
</dbReference>
<dbReference type="Gene3D" id="1.20.1250.20">
    <property type="entry name" value="MFS general substrate transporter like domains"/>
    <property type="match status" value="1"/>
</dbReference>
<dbReference type="PANTHER" id="PTHR48021:SF46">
    <property type="entry name" value="MAJOR FACILITATOR SUPERFAMILY (MFS) PROFILE DOMAIN-CONTAINING PROTEIN"/>
    <property type="match status" value="1"/>
</dbReference>
<protein>
    <submittedName>
        <fullName evidence="8">Facilitated trehalose transporter Tret1-like</fullName>
    </submittedName>
</protein>
<comment type="subcellular location">
    <subcellularLocation>
        <location evidence="1">Membrane</location>
        <topology evidence="1">Multi-pass membrane protein</topology>
    </subcellularLocation>
</comment>
<feature type="transmembrane region" description="Helical" evidence="5">
    <location>
        <begin position="437"/>
        <end position="458"/>
    </location>
</feature>
<feature type="transmembrane region" description="Helical" evidence="5">
    <location>
        <begin position="400"/>
        <end position="425"/>
    </location>
</feature>
<keyword evidence="7" id="KW-1185">Reference proteome</keyword>
<evidence type="ECO:0000313" key="8">
    <source>
        <dbReference type="RefSeq" id="XP_015187703.1"/>
    </source>
</evidence>
<evidence type="ECO:0000256" key="5">
    <source>
        <dbReference type="SAM" id="Phobius"/>
    </source>
</evidence>
<dbReference type="InterPro" id="IPR005828">
    <property type="entry name" value="MFS_sugar_transport-like"/>
</dbReference>
<dbReference type="InterPro" id="IPR036259">
    <property type="entry name" value="MFS_trans_sf"/>
</dbReference>
<dbReference type="Pfam" id="PF00083">
    <property type="entry name" value="Sugar_tr"/>
    <property type="match status" value="1"/>
</dbReference>
<keyword evidence="4 5" id="KW-0472">Membrane</keyword>
<feature type="transmembrane region" description="Helical" evidence="5">
    <location>
        <begin position="338"/>
        <end position="359"/>
    </location>
</feature>
<dbReference type="PROSITE" id="PS50850">
    <property type="entry name" value="MFS"/>
    <property type="match status" value="1"/>
</dbReference>
<evidence type="ECO:0000256" key="4">
    <source>
        <dbReference type="ARBA" id="ARBA00023136"/>
    </source>
</evidence>
<dbReference type="PANTHER" id="PTHR48021">
    <property type="match status" value="1"/>
</dbReference>
<organism evidence="7 8">
    <name type="scientific">Polistes dominula</name>
    <name type="common">European paper wasp</name>
    <name type="synonym">Vespa dominula</name>
    <dbReference type="NCBI Taxonomy" id="743375"/>
    <lineage>
        <taxon>Eukaryota</taxon>
        <taxon>Metazoa</taxon>
        <taxon>Ecdysozoa</taxon>
        <taxon>Arthropoda</taxon>
        <taxon>Hexapoda</taxon>
        <taxon>Insecta</taxon>
        <taxon>Pterygota</taxon>
        <taxon>Neoptera</taxon>
        <taxon>Endopterygota</taxon>
        <taxon>Hymenoptera</taxon>
        <taxon>Apocrita</taxon>
        <taxon>Aculeata</taxon>
        <taxon>Vespoidea</taxon>
        <taxon>Vespidae</taxon>
        <taxon>Polistinae</taxon>
        <taxon>Polistini</taxon>
        <taxon>Polistes</taxon>
    </lineage>
</organism>
<proteinExistence type="predicted"/>
<feature type="transmembrane region" description="Helical" evidence="5">
    <location>
        <begin position="104"/>
        <end position="135"/>
    </location>
</feature>
<feature type="transmembrane region" description="Helical" evidence="5">
    <location>
        <begin position="188"/>
        <end position="206"/>
    </location>
</feature>
<feature type="transmembrane region" description="Helical" evidence="5">
    <location>
        <begin position="470"/>
        <end position="490"/>
    </location>
</feature>
<evidence type="ECO:0000256" key="3">
    <source>
        <dbReference type="ARBA" id="ARBA00022989"/>
    </source>
</evidence>
<reference evidence="8" key="1">
    <citation type="submission" date="2025-08" db="UniProtKB">
        <authorList>
            <consortium name="RefSeq"/>
        </authorList>
    </citation>
    <scope>IDENTIFICATION</scope>
    <source>
        <tissue evidence="8">Whole body</tissue>
    </source>
</reference>
<feature type="transmembrane region" description="Helical" evidence="5">
    <location>
        <begin position="212"/>
        <end position="232"/>
    </location>
</feature>
<evidence type="ECO:0000256" key="2">
    <source>
        <dbReference type="ARBA" id="ARBA00022692"/>
    </source>
</evidence>
<feature type="transmembrane region" description="Helical" evidence="5">
    <location>
        <begin position="301"/>
        <end position="326"/>
    </location>
</feature>
<feature type="transmembrane region" description="Helical" evidence="5">
    <location>
        <begin position="366"/>
        <end position="388"/>
    </location>
</feature>
<keyword evidence="2 5" id="KW-0812">Transmembrane</keyword>
<dbReference type="PROSITE" id="PS00217">
    <property type="entry name" value="SUGAR_TRANSPORT_2"/>
    <property type="match status" value="1"/>
</dbReference>
<evidence type="ECO:0000256" key="1">
    <source>
        <dbReference type="ARBA" id="ARBA00004141"/>
    </source>
</evidence>
<feature type="transmembrane region" description="Helical" evidence="5">
    <location>
        <begin position="34"/>
        <end position="55"/>
    </location>
</feature>
<dbReference type="InterPro" id="IPR050549">
    <property type="entry name" value="MFS_Trehalose_Transporter"/>
</dbReference>
<dbReference type="InterPro" id="IPR005829">
    <property type="entry name" value="Sugar_transporter_CS"/>
</dbReference>
<keyword evidence="3 5" id="KW-1133">Transmembrane helix</keyword>
<dbReference type="PROSITE" id="PS00216">
    <property type="entry name" value="SUGAR_TRANSPORT_1"/>
    <property type="match status" value="1"/>
</dbReference>